<dbReference type="PANTHER" id="PTHR15929">
    <property type="entry name" value="STORE-OPERATED CALCIUM ENTRY-ASSOCIATED REGULATORY FACTOR"/>
    <property type="match status" value="1"/>
</dbReference>
<keyword evidence="8" id="KW-0256">Endoplasmic reticulum</keyword>
<keyword evidence="12 15" id="KW-0472">Membrane</keyword>
<evidence type="ECO:0000313" key="16">
    <source>
        <dbReference type="EMBL" id="KJA19453.1"/>
    </source>
</evidence>
<evidence type="ECO:0000256" key="13">
    <source>
        <dbReference type="ARBA" id="ARBA00031116"/>
    </source>
</evidence>
<dbReference type="AlphaFoldDB" id="A0A0D2M833"/>
<dbReference type="GO" id="GO:0005789">
    <property type="term" value="C:endoplasmic reticulum membrane"/>
    <property type="evidence" value="ECO:0007669"/>
    <property type="project" value="UniProtKB-SubCell"/>
</dbReference>
<evidence type="ECO:0000256" key="15">
    <source>
        <dbReference type="SAM" id="Phobius"/>
    </source>
</evidence>
<evidence type="ECO:0000256" key="6">
    <source>
        <dbReference type="ARBA" id="ARBA00022692"/>
    </source>
</evidence>
<evidence type="ECO:0000256" key="2">
    <source>
        <dbReference type="ARBA" id="ARBA00006833"/>
    </source>
</evidence>
<evidence type="ECO:0000256" key="9">
    <source>
        <dbReference type="ARBA" id="ARBA00022837"/>
    </source>
</evidence>
<keyword evidence="9" id="KW-0106">Calcium</keyword>
<dbReference type="Pfam" id="PF06682">
    <property type="entry name" value="SARAF"/>
    <property type="match status" value="1"/>
</dbReference>
<feature type="compositionally biased region" description="Polar residues" evidence="14">
    <location>
        <begin position="267"/>
        <end position="278"/>
    </location>
</feature>
<evidence type="ECO:0000256" key="1">
    <source>
        <dbReference type="ARBA" id="ARBA00004115"/>
    </source>
</evidence>
<keyword evidence="6 15" id="KW-0812">Transmembrane</keyword>
<evidence type="ECO:0000256" key="3">
    <source>
        <dbReference type="ARBA" id="ARBA00016584"/>
    </source>
</evidence>
<evidence type="ECO:0000256" key="5">
    <source>
        <dbReference type="ARBA" id="ARBA00022568"/>
    </source>
</evidence>
<feature type="compositionally biased region" description="Low complexity" evidence="14">
    <location>
        <begin position="177"/>
        <end position="186"/>
    </location>
</feature>
<sequence>MTRGIWDENETRVQLAKIPALTFYKDEPTVARRTPALPQLVCIGKPCKLYQPEVVRCVNVGGNGVDVDWKCEADLPSSLRFGKVEVGCEGWSRPGDPYVAKNTCSLEYRLVQIPGALRDSDSPLFNTKSYDWASIAFSIAWIGVLLFIVYSFVQSWLRGGNATNSGNPRPPRPPGYTPGSSGSFPGDYRDDTTDAPPPYYAKPSQAPPQRQGWQSWRPGFWTGAAVGGLANHVLNRTRAQATAPRAYDWEVRPQAPLRPSSLGLFSGRSNSYRRPQSSSEDRGEGSSNLGAMRQSTGLGGSKVR</sequence>
<feature type="transmembrane region" description="Helical" evidence="15">
    <location>
        <begin position="132"/>
        <end position="153"/>
    </location>
</feature>
<keyword evidence="11" id="KW-0406">Ion transport</keyword>
<evidence type="ECO:0000256" key="11">
    <source>
        <dbReference type="ARBA" id="ARBA00023065"/>
    </source>
</evidence>
<keyword evidence="10 15" id="KW-1133">Transmembrane helix</keyword>
<keyword evidence="4" id="KW-0813">Transport</keyword>
<evidence type="ECO:0000256" key="14">
    <source>
        <dbReference type="SAM" id="MobiDB-lite"/>
    </source>
</evidence>
<keyword evidence="5" id="KW-0109">Calcium transport</keyword>
<name>A0A0D2M833_HYPSF</name>
<proteinExistence type="inferred from homology"/>
<dbReference type="GO" id="GO:0006816">
    <property type="term" value="P:calcium ion transport"/>
    <property type="evidence" value="ECO:0007669"/>
    <property type="project" value="UniProtKB-KW"/>
</dbReference>
<comment type="similarity">
    <text evidence="2">Belongs to the SARAF family.</text>
</comment>
<dbReference type="InterPro" id="IPR009567">
    <property type="entry name" value="SARAF"/>
</dbReference>
<evidence type="ECO:0000256" key="7">
    <source>
        <dbReference type="ARBA" id="ARBA00022729"/>
    </source>
</evidence>
<dbReference type="GO" id="GO:2001256">
    <property type="term" value="P:regulation of store-operated calcium entry"/>
    <property type="evidence" value="ECO:0007669"/>
    <property type="project" value="InterPro"/>
</dbReference>
<dbReference type="PANTHER" id="PTHR15929:SF0">
    <property type="entry name" value="STORE-OPERATED CALCIUM ENTRY-ASSOCIATED REGULATORY FACTOR"/>
    <property type="match status" value="1"/>
</dbReference>
<evidence type="ECO:0000256" key="4">
    <source>
        <dbReference type="ARBA" id="ARBA00022448"/>
    </source>
</evidence>
<comment type="subcellular location">
    <subcellularLocation>
        <location evidence="1">Endoplasmic reticulum membrane</location>
        <topology evidence="1">Single-pass type I membrane protein</topology>
    </subcellularLocation>
</comment>
<feature type="compositionally biased region" description="Polar residues" evidence="14">
    <location>
        <begin position="285"/>
        <end position="296"/>
    </location>
</feature>
<keyword evidence="7" id="KW-0732">Signal</keyword>
<evidence type="ECO:0000313" key="17">
    <source>
        <dbReference type="Proteomes" id="UP000054270"/>
    </source>
</evidence>
<accession>A0A0D2M833</accession>
<dbReference type="Proteomes" id="UP000054270">
    <property type="component" value="Unassembled WGS sequence"/>
</dbReference>
<keyword evidence="17" id="KW-1185">Reference proteome</keyword>
<organism evidence="16 17">
    <name type="scientific">Hypholoma sublateritium (strain FD-334 SS-4)</name>
    <dbReference type="NCBI Taxonomy" id="945553"/>
    <lineage>
        <taxon>Eukaryota</taxon>
        <taxon>Fungi</taxon>
        <taxon>Dikarya</taxon>
        <taxon>Basidiomycota</taxon>
        <taxon>Agaricomycotina</taxon>
        <taxon>Agaricomycetes</taxon>
        <taxon>Agaricomycetidae</taxon>
        <taxon>Agaricales</taxon>
        <taxon>Agaricineae</taxon>
        <taxon>Strophariaceae</taxon>
        <taxon>Hypholoma</taxon>
    </lineage>
</organism>
<feature type="region of interest" description="Disordered" evidence="14">
    <location>
        <begin position="256"/>
        <end position="304"/>
    </location>
</feature>
<feature type="region of interest" description="Disordered" evidence="14">
    <location>
        <begin position="162"/>
        <end position="214"/>
    </location>
</feature>
<protein>
    <recommendedName>
        <fullName evidence="3">Store-operated calcium entry-associated regulatory factor</fullName>
    </recommendedName>
    <alternativeName>
        <fullName evidence="13">Transmembrane protein 66</fullName>
    </alternativeName>
</protein>
<evidence type="ECO:0000256" key="10">
    <source>
        <dbReference type="ARBA" id="ARBA00022989"/>
    </source>
</evidence>
<dbReference type="OMA" id="WILKGSC"/>
<dbReference type="EMBL" id="KN817577">
    <property type="protein sequence ID" value="KJA19453.1"/>
    <property type="molecule type" value="Genomic_DNA"/>
</dbReference>
<evidence type="ECO:0000256" key="8">
    <source>
        <dbReference type="ARBA" id="ARBA00022824"/>
    </source>
</evidence>
<gene>
    <name evidence="16" type="ORF">HYPSUDRAFT_143695</name>
</gene>
<dbReference type="STRING" id="945553.A0A0D2M833"/>
<reference evidence="17" key="1">
    <citation type="submission" date="2014-04" db="EMBL/GenBank/DDBJ databases">
        <title>Evolutionary Origins and Diversification of the Mycorrhizal Mutualists.</title>
        <authorList>
            <consortium name="DOE Joint Genome Institute"/>
            <consortium name="Mycorrhizal Genomics Consortium"/>
            <person name="Kohler A."/>
            <person name="Kuo A."/>
            <person name="Nagy L.G."/>
            <person name="Floudas D."/>
            <person name="Copeland A."/>
            <person name="Barry K.W."/>
            <person name="Cichocki N."/>
            <person name="Veneault-Fourrey C."/>
            <person name="LaButti K."/>
            <person name="Lindquist E.A."/>
            <person name="Lipzen A."/>
            <person name="Lundell T."/>
            <person name="Morin E."/>
            <person name="Murat C."/>
            <person name="Riley R."/>
            <person name="Ohm R."/>
            <person name="Sun H."/>
            <person name="Tunlid A."/>
            <person name="Henrissat B."/>
            <person name="Grigoriev I.V."/>
            <person name="Hibbett D.S."/>
            <person name="Martin F."/>
        </authorList>
    </citation>
    <scope>NUCLEOTIDE SEQUENCE [LARGE SCALE GENOMIC DNA]</scope>
    <source>
        <strain evidence="17">FD-334 SS-4</strain>
    </source>
</reference>
<dbReference type="OrthoDB" id="20303at2759"/>
<evidence type="ECO:0000256" key="12">
    <source>
        <dbReference type="ARBA" id="ARBA00023136"/>
    </source>
</evidence>